<sequence>MARATWRHEFERDRDFVVFRRPLKICGEEFAPGAPFDKTIVPTRKLRQLFEGHRIVFADVEKPGALPVHDGARDVILIGSSVLASTYEIAGKTVQLGDIVAATHELSGKTVAEWNELPDDEREALLRLEFDRLLTQVPSGGPVDAVKLSPPVDIPDNWRDLTWQERRSIASKVSDFPIKNGGDADAAIELELERREGQGAE</sequence>
<accession>A0A318T7X3</accession>
<name>A0A318T7X3_9HYPH</name>
<dbReference type="Proteomes" id="UP000247454">
    <property type="component" value="Unassembled WGS sequence"/>
</dbReference>
<evidence type="ECO:0000313" key="1">
    <source>
        <dbReference type="EMBL" id="PYE89588.1"/>
    </source>
</evidence>
<dbReference type="EMBL" id="QJTF01000003">
    <property type="protein sequence ID" value="PYE89588.1"/>
    <property type="molecule type" value="Genomic_DNA"/>
</dbReference>
<dbReference type="OrthoDB" id="8445319at2"/>
<organism evidence="1 2">
    <name type="scientific">Phyllobacterium leguminum</name>
    <dbReference type="NCBI Taxonomy" id="314237"/>
    <lineage>
        <taxon>Bacteria</taxon>
        <taxon>Pseudomonadati</taxon>
        <taxon>Pseudomonadota</taxon>
        <taxon>Alphaproteobacteria</taxon>
        <taxon>Hyphomicrobiales</taxon>
        <taxon>Phyllobacteriaceae</taxon>
        <taxon>Phyllobacterium</taxon>
    </lineage>
</organism>
<keyword evidence="2" id="KW-1185">Reference proteome</keyword>
<dbReference type="AlphaFoldDB" id="A0A318T7X3"/>
<comment type="caution">
    <text evidence="1">The sequence shown here is derived from an EMBL/GenBank/DDBJ whole genome shotgun (WGS) entry which is preliminary data.</text>
</comment>
<reference evidence="1 2" key="1">
    <citation type="submission" date="2018-06" db="EMBL/GenBank/DDBJ databases">
        <title>Genomic Encyclopedia of Type Strains, Phase III (KMG-III): the genomes of soil and plant-associated and newly described type strains.</title>
        <authorList>
            <person name="Whitman W."/>
        </authorList>
    </citation>
    <scope>NUCLEOTIDE SEQUENCE [LARGE SCALE GENOMIC DNA]</scope>
    <source>
        <strain evidence="1 2">ORS 1419</strain>
    </source>
</reference>
<proteinExistence type="predicted"/>
<dbReference type="RefSeq" id="WP_110749015.1">
    <property type="nucleotide sequence ID" value="NZ_QJTF01000003.1"/>
</dbReference>
<evidence type="ECO:0000313" key="2">
    <source>
        <dbReference type="Proteomes" id="UP000247454"/>
    </source>
</evidence>
<protein>
    <submittedName>
        <fullName evidence="1">Uncharacterized protein</fullName>
    </submittedName>
</protein>
<gene>
    <name evidence="1" type="ORF">C7477_10396</name>
</gene>